<dbReference type="EMBL" id="UGNV01000001">
    <property type="protein sequence ID" value="STX29933.1"/>
    <property type="molecule type" value="Genomic_DNA"/>
</dbReference>
<sequence length="274" mass="30964">MKNSILEVYQDWLKNYCERNKSGKVKSIAEKLIKDLNKVTTLSEALALFSAIIENKQLNDSSLAKRLTSLFQKHNLIEENFYKKISEWQSDAKRRLSLIEEVEEKLNMLNPNIDTQSLITLLKNVVANKDDLLLNQKGRSLLECLYKSNLQATLNYLTGINKVSQVSSSQAQGASEHTFISEEIDSIHAECKKLVSQVSSSQTQGMFSQTSEHTFISEESIDSIHAECKKLVSKMAANFDERNKDWENLNSLLQTAIPIYIDINDSASPVAQLS</sequence>
<dbReference type="Proteomes" id="UP000254968">
    <property type="component" value="Unassembled WGS sequence"/>
</dbReference>
<accession>A0A378I4J7</accession>
<keyword evidence="2" id="KW-1185">Reference proteome</keyword>
<organism evidence="1 2">
    <name type="scientific">Legionella beliardensis</name>
    <dbReference type="NCBI Taxonomy" id="91822"/>
    <lineage>
        <taxon>Bacteria</taxon>
        <taxon>Pseudomonadati</taxon>
        <taxon>Pseudomonadota</taxon>
        <taxon>Gammaproteobacteria</taxon>
        <taxon>Legionellales</taxon>
        <taxon>Legionellaceae</taxon>
        <taxon>Legionella</taxon>
    </lineage>
</organism>
<protein>
    <submittedName>
        <fullName evidence="1">Uncharacterized protein</fullName>
    </submittedName>
</protein>
<dbReference type="OrthoDB" id="9965549at2"/>
<proteinExistence type="predicted"/>
<gene>
    <name evidence="1" type="ORF">NCTC13315_02493</name>
</gene>
<dbReference type="RefSeq" id="WP_115303607.1">
    <property type="nucleotide sequence ID" value="NZ_CAAAHO010000005.1"/>
</dbReference>
<evidence type="ECO:0000313" key="2">
    <source>
        <dbReference type="Proteomes" id="UP000254968"/>
    </source>
</evidence>
<reference evidence="1 2" key="1">
    <citation type="submission" date="2018-06" db="EMBL/GenBank/DDBJ databases">
        <authorList>
            <consortium name="Pathogen Informatics"/>
            <person name="Doyle S."/>
        </authorList>
    </citation>
    <scope>NUCLEOTIDE SEQUENCE [LARGE SCALE GENOMIC DNA]</scope>
    <source>
        <strain evidence="1 2">NCTC13315</strain>
    </source>
</reference>
<evidence type="ECO:0000313" key="1">
    <source>
        <dbReference type="EMBL" id="STX29933.1"/>
    </source>
</evidence>
<dbReference type="AlphaFoldDB" id="A0A378I4J7"/>
<name>A0A378I4J7_9GAMM</name>